<sequence length="125" mass="14068">MLLADVYNRRFGDKRVRIDVFKLNAKEMKWVKLANLGDIVLFLGSLCSFSASASALDLCVPKGNCVIIMDNIFSNAPCVFLDLDDGRLLPLIDYMLENEVEFGLPDKRLNGFCNSPVLESRVMLF</sequence>
<evidence type="ECO:0000313" key="2">
    <source>
        <dbReference type="EMBL" id="AES58685.1"/>
    </source>
</evidence>
<dbReference type="EnsemblPlants" id="AES58685">
    <property type="protein sequence ID" value="AES58685"/>
    <property type="gene ID" value="MTR_1g007200"/>
</dbReference>
<evidence type="ECO:0000313" key="4">
    <source>
        <dbReference type="Proteomes" id="UP000002051"/>
    </source>
</evidence>
<evidence type="ECO:0000313" key="3">
    <source>
        <dbReference type="EnsemblPlants" id="AES58685"/>
    </source>
</evidence>
<dbReference type="Pfam" id="PF03478">
    <property type="entry name" value="Beta-prop_KIB1-4"/>
    <property type="match status" value="1"/>
</dbReference>
<evidence type="ECO:0000259" key="1">
    <source>
        <dbReference type="Pfam" id="PF03478"/>
    </source>
</evidence>
<dbReference type="InterPro" id="IPR051304">
    <property type="entry name" value="SCF_F-box_domain"/>
</dbReference>
<organism evidence="2 4">
    <name type="scientific">Medicago truncatula</name>
    <name type="common">Barrel medic</name>
    <name type="synonym">Medicago tribuloides</name>
    <dbReference type="NCBI Taxonomy" id="3880"/>
    <lineage>
        <taxon>Eukaryota</taxon>
        <taxon>Viridiplantae</taxon>
        <taxon>Streptophyta</taxon>
        <taxon>Embryophyta</taxon>
        <taxon>Tracheophyta</taxon>
        <taxon>Spermatophyta</taxon>
        <taxon>Magnoliopsida</taxon>
        <taxon>eudicotyledons</taxon>
        <taxon>Gunneridae</taxon>
        <taxon>Pentapetalae</taxon>
        <taxon>rosids</taxon>
        <taxon>fabids</taxon>
        <taxon>Fabales</taxon>
        <taxon>Fabaceae</taxon>
        <taxon>Papilionoideae</taxon>
        <taxon>50 kb inversion clade</taxon>
        <taxon>NPAAA clade</taxon>
        <taxon>Hologalegina</taxon>
        <taxon>IRL clade</taxon>
        <taxon>Trifolieae</taxon>
        <taxon>Medicago</taxon>
    </lineage>
</organism>
<dbReference type="EMBL" id="CM001217">
    <property type="protein sequence ID" value="AES58685.1"/>
    <property type="molecule type" value="Genomic_DNA"/>
</dbReference>
<feature type="domain" description="KIB1-4 beta-propeller" evidence="1">
    <location>
        <begin position="12"/>
        <end position="79"/>
    </location>
</feature>
<reference evidence="3" key="3">
    <citation type="submission" date="2015-04" db="UniProtKB">
        <authorList>
            <consortium name="EnsemblPlants"/>
        </authorList>
    </citation>
    <scope>IDENTIFICATION</scope>
    <source>
        <strain evidence="3">cv. Jemalong A17</strain>
    </source>
</reference>
<dbReference type="PaxDb" id="3880-AES58685"/>
<dbReference type="PANTHER" id="PTHR47123">
    <property type="entry name" value="F-BOX PROTEIN SKIP23"/>
    <property type="match status" value="1"/>
</dbReference>
<reference evidence="2 4" key="1">
    <citation type="journal article" date="2011" name="Nature">
        <title>The Medicago genome provides insight into the evolution of rhizobial symbioses.</title>
        <authorList>
            <person name="Young N.D."/>
            <person name="Debelle F."/>
            <person name="Oldroyd G.E."/>
            <person name="Geurts R."/>
            <person name="Cannon S.B."/>
            <person name="Udvardi M.K."/>
            <person name="Benedito V.A."/>
            <person name="Mayer K.F."/>
            <person name="Gouzy J."/>
            <person name="Schoof H."/>
            <person name="Van de Peer Y."/>
            <person name="Proost S."/>
            <person name="Cook D.R."/>
            <person name="Meyers B.C."/>
            <person name="Spannagl M."/>
            <person name="Cheung F."/>
            <person name="De Mita S."/>
            <person name="Krishnakumar V."/>
            <person name="Gundlach H."/>
            <person name="Zhou S."/>
            <person name="Mudge J."/>
            <person name="Bharti A.K."/>
            <person name="Murray J.D."/>
            <person name="Naoumkina M.A."/>
            <person name="Rosen B."/>
            <person name="Silverstein K.A."/>
            <person name="Tang H."/>
            <person name="Rombauts S."/>
            <person name="Zhao P.X."/>
            <person name="Zhou P."/>
            <person name="Barbe V."/>
            <person name="Bardou P."/>
            <person name="Bechner M."/>
            <person name="Bellec A."/>
            <person name="Berger A."/>
            <person name="Berges H."/>
            <person name="Bidwell S."/>
            <person name="Bisseling T."/>
            <person name="Choisne N."/>
            <person name="Couloux A."/>
            <person name="Denny R."/>
            <person name="Deshpande S."/>
            <person name="Dai X."/>
            <person name="Doyle J.J."/>
            <person name="Dudez A.M."/>
            <person name="Farmer A.D."/>
            <person name="Fouteau S."/>
            <person name="Franken C."/>
            <person name="Gibelin C."/>
            <person name="Gish J."/>
            <person name="Goldstein S."/>
            <person name="Gonzalez A.J."/>
            <person name="Green P.J."/>
            <person name="Hallab A."/>
            <person name="Hartog M."/>
            <person name="Hua A."/>
            <person name="Humphray S.J."/>
            <person name="Jeong D.H."/>
            <person name="Jing Y."/>
            <person name="Jocker A."/>
            <person name="Kenton S.M."/>
            <person name="Kim D.J."/>
            <person name="Klee K."/>
            <person name="Lai H."/>
            <person name="Lang C."/>
            <person name="Lin S."/>
            <person name="Macmil S.L."/>
            <person name="Magdelenat G."/>
            <person name="Matthews L."/>
            <person name="McCorrison J."/>
            <person name="Monaghan E.L."/>
            <person name="Mun J.H."/>
            <person name="Najar F.Z."/>
            <person name="Nicholson C."/>
            <person name="Noirot C."/>
            <person name="O'Bleness M."/>
            <person name="Paule C.R."/>
            <person name="Poulain J."/>
            <person name="Prion F."/>
            <person name="Qin B."/>
            <person name="Qu C."/>
            <person name="Retzel E.F."/>
            <person name="Riddle C."/>
            <person name="Sallet E."/>
            <person name="Samain S."/>
            <person name="Samson N."/>
            <person name="Sanders I."/>
            <person name="Saurat O."/>
            <person name="Scarpelli C."/>
            <person name="Schiex T."/>
            <person name="Segurens B."/>
            <person name="Severin A.J."/>
            <person name="Sherrier D.J."/>
            <person name="Shi R."/>
            <person name="Sims S."/>
            <person name="Singer S.R."/>
            <person name="Sinharoy S."/>
            <person name="Sterck L."/>
            <person name="Viollet A."/>
            <person name="Wang B.B."/>
            <person name="Wang K."/>
            <person name="Wang M."/>
            <person name="Wang X."/>
            <person name="Warfsmann J."/>
            <person name="Weissenbach J."/>
            <person name="White D.D."/>
            <person name="White J.D."/>
            <person name="Wiley G.B."/>
            <person name="Wincker P."/>
            <person name="Xing Y."/>
            <person name="Yang L."/>
            <person name="Yao Z."/>
            <person name="Ying F."/>
            <person name="Zhai J."/>
            <person name="Zhou L."/>
            <person name="Zuber A."/>
            <person name="Denarie J."/>
            <person name="Dixon R.A."/>
            <person name="May G.D."/>
            <person name="Schwartz D.C."/>
            <person name="Rogers J."/>
            <person name="Quetier F."/>
            <person name="Town C.D."/>
            <person name="Roe B.A."/>
        </authorList>
    </citation>
    <scope>NUCLEOTIDE SEQUENCE [LARGE SCALE GENOMIC DNA]</scope>
    <source>
        <strain evidence="2">A17</strain>
        <strain evidence="3 4">cv. Jemalong A17</strain>
    </source>
</reference>
<dbReference type="Proteomes" id="UP000002051">
    <property type="component" value="Unassembled WGS sequence"/>
</dbReference>
<dbReference type="PANTHER" id="PTHR47123:SF15">
    <property type="entry name" value="F-BOX PROTEIN SKIP23"/>
    <property type="match status" value="1"/>
</dbReference>
<reference evidence="2 4" key="2">
    <citation type="journal article" date="2014" name="BMC Genomics">
        <title>An improved genome release (version Mt4.0) for the model legume Medicago truncatula.</title>
        <authorList>
            <person name="Tang H."/>
            <person name="Krishnakumar V."/>
            <person name="Bidwell S."/>
            <person name="Rosen B."/>
            <person name="Chan A."/>
            <person name="Zhou S."/>
            <person name="Gentzbittel L."/>
            <person name="Childs K.L."/>
            <person name="Yandell M."/>
            <person name="Gundlach H."/>
            <person name="Mayer K.F."/>
            <person name="Schwartz D.C."/>
            <person name="Town C.D."/>
        </authorList>
    </citation>
    <scope>GENOME REANNOTATION</scope>
    <source>
        <strain evidence="3 4">cv. Jemalong A17</strain>
    </source>
</reference>
<proteinExistence type="predicted"/>
<keyword evidence="4" id="KW-1185">Reference proteome</keyword>
<gene>
    <name evidence="2" type="ordered locus">MTR_1g007200</name>
</gene>
<protein>
    <submittedName>
        <fullName evidence="2">DUF295 family protein</fullName>
    </submittedName>
</protein>
<dbReference type="HOGENOM" id="CLU_1995982_0_0_1"/>
<accession>G7I267</accession>
<dbReference type="InterPro" id="IPR005174">
    <property type="entry name" value="KIB1-4_b-propeller"/>
</dbReference>
<name>G7I267_MEDTR</name>
<dbReference type="AlphaFoldDB" id="G7I267"/>